<dbReference type="AlphaFoldDB" id="A0AA85JSD9"/>
<proteinExistence type="predicted"/>
<organism evidence="1 2">
    <name type="scientific">Trichobilharzia regenti</name>
    <name type="common">Nasal bird schistosome</name>
    <dbReference type="NCBI Taxonomy" id="157069"/>
    <lineage>
        <taxon>Eukaryota</taxon>
        <taxon>Metazoa</taxon>
        <taxon>Spiralia</taxon>
        <taxon>Lophotrochozoa</taxon>
        <taxon>Platyhelminthes</taxon>
        <taxon>Trematoda</taxon>
        <taxon>Digenea</taxon>
        <taxon>Strigeidida</taxon>
        <taxon>Schistosomatoidea</taxon>
        <taxon>Schistosomatidae</taxon>
        <taxon>Trichobilharzia</taxon>
    </lineage>
</organism>
<keyword evidence="1" id="KW-1185">Reference proteome</keyword>
<reference evidence="1" key="1">
    <citation type="submission" date="2022-06" db="EMBL/GenBank/DDBJ databases">
        <authorList>
            <person name="Berger JAMES D."/>
            <person name="Berger JAMES D."/>
        </authorList>
    </citation>
    <scope>NUCLEOTIDE SEQUENCE [LARGE SCALE GENOMIC DNA]</scope>
</reference>
<accession>A0AA85JSD9</accession>
<evidence type="ECO:0000313" key="2">
    <source>
        <dbReference type="WBParaSite" id="TREG1_54250.1"/>
    </source>
</evidence>
<sequence>MSKKKKDFQKVKVKVGRKLKSQNETVINLSKKRIILPKEREFKKSEGDKTDNQTFDNCIHSLNIEDSALQHSSLRTLNRLLDPLTKQLNALPFLDRNVLTVSSNFIEKVIDGHQKLLGISSDLGCNIQLGNLIFTLGRFCKRVDNPRFCGEIRQLFIKIVQIASTHPKISDIIYELDQVIIYLLQRTEHVWKFFGCQLASYVFGLHCRLVTTMSQLYNGSNRTKTVYAGVFDSVQQFIRFRAYCNLLIQCYNNLKQNRTFKVLSKSRADLVQASVVYLKDNQYTSSLSYSQGNHPWLYSLPYFGHQQVFSVMSLLKVITSKN</sequence>
<evidence type="ECO:0000313" key="1">
    <source>
        <dbReference type="Proteomes" id="UP000050795"/>
    </source>
</evidence>
<reference evidence="2" key="2">
    <citation type="submission" date="2023-11" db="UniProtKB">
        <authorList>
            <consortium name="WormBaseParasite"/>
        </authorList>
    </citation>
    <scope>IDENTIFICATION</scope>
</reference>
<dbReference type="WBParaSite" id="TREG1_54250.1">
    <property type="protein sequence ID" value="TREG1_54250.1"/>
    <property type="gene ID" value="TREG1_54250"/>
</dbReference>
<protein>
    <submittedName>
        <fullName evidence="2">Ipi1_N domain-containing protein</fullName>
    </submittedName>
</protein>
<dbReference type="Proteomes" id="UP000050795">
    <property type="component" value="Unassembled WGS sequence"/>
</dbReference>
<name>A0AA85JSD9_TRIRE</name>